<organism evidence="8 9">
    <name type="scientific">Skeletonema marinoi</name>
    <dbReference type="NCBI Taxonomy" id="267567"/>
    <lineage>
        <taxon>Eukaryota</taxon>
        <taxon>Sar</taxon>
        <taxon>Stramenopiles</taxon>
        <taxon>Ochrophyta</taxon>
        <taxon>Bacillariophyta</taxon>
        <taxon>Coscinodiscophyceae</taxon>
        <taxon>Thalassiosirophycidae</taxon>
        <taxon>Thalassiosirales</taxon>
        <taxon>Skeletonemataceae</taxon>
        <taxon>Skeletonema</taxon>
        <taxon>Skeletonema marinoi-dohrnii complex</taxon>
    </lineage>
</organism>
<evidence type="ECO:0000313" key="9">
    <source>
        <dbReference type="Proteomes" id="UP001224775"/>
    </source>
</evidence>
<dbReference type="InterPro" id="IPR011992">
    <property type="entry name" value="EF-hand-dom_pair"/>
</dbReference>
<gene>
    <name evidence="8" type="ORF">QTG54_008688</name>
</gene>
<dbReference type="EMBL" id="JATAAI010000015">
    <property type="protein sequence ID" value="KAK1740593.1"/>
    <property type="molecule type" value="Genomic_DNA"/>
</dbReference>
<feature type="domain" description="DM10" evidence="7">
    <location>
        <begin position="98"/>
        <end position="204"/>
    </location>
</feature>
<dbReference type="PANTHER" id="PTHR12086">
    <property type="entry name" value="EF-HAND DOMAIN C-TERMINAL CONTAINING PROTEIN"/>
    <property type="match status" value="1"/>
</dbReference>
<proteinExistence type="predicted"/>
<sequence length="886" mass="100445">MWRSSYQLENDARSKSQSLNFINGYMMAKHPPGDDMMSKSDSHCRYVTAPISTEKEVDDPTDVSGRYSITRKKADRDNNNLALPFCPESKLPSFIEHDRRVLLFNAYYEEDVHQSLEEEKILHACEIYFYVEDGTMEIIQTKTENSGIVQGKFLRRSKVVKPGTSSCHYGIDDLKIGNTLDIYCRSFRESGVPGLDRKRKMNDLKVVMESQLGKQSSMTDRGMFLEHGTDALCFHVTWDDRSRLYGNIQYFRLIYHLADDTIEIARASNTTRDGTVTFPKLLKRSKLPKSGQAFDDSDCYSWKDLAIGQIINVFGRMMLIVKCDRFTRDHYESNGIHLREDMPLEVEDKKAEIKRVVPPYNGFGSEEDSLRSCTGSINPPPLKKDMSSNKKSGIVLRFNASLVVDDDADDSSSMRKFAINFFLEDDTITIHEPPIKNSGYVGGQFLRRQPINHISASDMYVGNVVEVVGHQFLLRDANESTFKLMECDEKTFPYSDTARLQRILSSKQDMIRAYFVSHYYDGNGMLDLEGLRQLCSAIGIAINHAELITIWRRLQRNNTSDSVPFNKLLKFSAEETFINPLLTTNNELTAIVDSFPTTSGGRLNYAFGYGSGVLQQQSSSAGMVDIILAVDDPYSWHKENLVSQSHHYSGFARVGGARFVHWMQNFGARLYFHPFVDVDINYGIVSTDDLIEDLTCWKYLYLAGRMHKPTVEIDLSTTPSSESDIQEQVVVNRRDEIAEAQQQNLLAAVSASILLHGGGRENEDMTLPIIQLYNTIAGISYAGDIRMQTGAEDPNKVKKLVETPGMKDLWDNMYSSILSDMQSSGILTKDELKLELDFNDIAMRKQLIQNLPNILQLNEIVGDATSKDSILREYAMAKFAKGRLKK</sequence>
<dbReference type="GO" id="GO:0005930">
    <property type="term" value="C:axoneme"/>
    <property type="evidence" value="ECO:0007669"/>
    <property type="project" value="TreeGrafter"/>
</dbReference>
<evidence type="ECO:0000256" key="4">
    <source>
        <dbReference type="ARBA" id="ARBA00022737"/>
    </source>
</evidence>
<evidence type="ECO:0000256" key="5">
    <source>
        <dbReference type="ARBA" id="ARBA00023212"/>
    </source>
</evidence>
<evidence type="ECO:0000256" key="1">
    <source>
        <dbReference type="ARBA" id="ARBA00004138"/>
    </source>
</evidence>
<accession>A0AAD9DCD4</accession>
<feature type="domain" description="DM10" evidence="7">
    <location>
        <begin position="392"/>
        <end position="489"/>
    </location>
</feature>
<feature type="domain" description="DM10" evidence="7">
    <location>
        <begin position="228"/>
        <end position="335"/>
    </location>
</feature>
<evidence type="ECO:0000256" key="2">
    <source>
        <dbReference type="ARBA" id="ARBA00004245"/>
    </source>
</evidence>
<dbReference type="PROSITE" id="PS51336">
    <property type="entry name" value="DM10"/>
    <property type="match status" value="3"/>
</dbReference>
<evidence type="ECO:0000313" key="8">
    <source>
        <dbReference type="EMBL" id="KAK1740593.1"/>
    </source>
</evidence>
<keyword evidence="5" id="KW-0206">Cytoskeleton</keyword>
<dbReference type="GO" id="GO:0007052">
    <property type="term" value="P:mitotic spindle organization"/>
    <property type="evidence" value="ECO:0007669"/>
    <property type="project" value="TreeGrafter"/>
</dbReference>
<evidence type="ECO:0000259" key="7">
    <source>
        <dbReference type="PROSITE" id="PS51336"/>
    </source>
</evidence>
<dbReference type="Pfam" id="PF06565">
    <property type="entry name" value="DM10_dom"/>
    <property type="match status" value="3"/>
</dbReference>
<reference evidence="8" key="1">
    <citation type="submission" date="2023-06" db="EMBL/GenBank/DDBJ databases">
        <title>Survivors Of The Sea: Transcriptome response of Skeletonema marinoi to long-term dormancy.</title>
        <authorList>
            <person name="Pinder M.I.M."/>
            <person name="Kourtchenko O."/>
            <person name="Robertson E.K."/>
            <person name="Larsson T."/>
            <person name="Maumus F."/>
            <person name="Osuna-Cruz C.M."/>
            <person name="Vancaester E."/>
            <person name="Stenow R."/>
            <person name="Vandepoele K."/>
            <person name="Ploug H."/>
            <person name="Bruchert V."/>
            <person name="Godhe A."/>
            <person name="Topel M."/>
        </authorList>
    </citation>
    <scope>NUCLEOTIDE SEQUENCE</scope>
    <source>
        <strain evidence="8">R05AC</strain>
    </source>
</reference>
<dbReference type="Proteomes" id="UP001224775">
    <property type="component" value="Unassembled WGS sequence"/>
</dbReference>
<dbReference type="InterPro" id="IPR015222">
    <property type="entry name" value="Tam41"/>
</dbReference>
<keyword evidence="9" id="KW-1185">Reference proteome</keyword>
<keyword evidence="6" id="KW-0966">Cell projection</keyword>
<dbReference type="GO" id="GO:0060285">
    <property type="term" value="P:cilium-dependent cell motility"/>
    <property type="evidence" value="ECO:0007669"/>
    <property type="project" value="TreeGrafter"/>
</dbReference>
<name>A0AAD9DCD4_9STRA</name>
<keyword evidence="3" id="KW-0963">Cytoplasm</keyword>
<dbReference type="SUPFAM" id="SSF47473">
    <property type="entry name" value="EF-hand"/>
    <property type="match status" value="1"/>
</dbReference>
<dbReference type="GO" id="GO:0072686">
    <property type="term" value="C:mitotic spindle"/>
    <property type="evidence" value="ECO:0007669"/>
    <property type="project" value="TreeGrafter"/>
</dbReference>
<dbReference type="InterPro" id="IPR006602">
    <property type="entry name" value="DM10_dom"/>
</dbReference>
<evidence type="ECO:0000256" key="3">
    <source>
        <dbReference type="ARBA" id="ARBA00022490"/>
    </source>
</evidence>
<dbReference type="PANTHER" id="PTHR12086:SF9">
    <property type="entry name" value="EF-HAND DOMAIN-CONTAINING PROTEIN 1"/>
    <property type="match status" value="1"/>
</dbReference>
<dbReference type="SMART" id="SM00676">
    <property type="entry name" value="DM10"/>
    <property type="match status" value="3"/>
</dbReference>
<comment type="caution">
    <text evidence="8">The sequence shown here is derived from an EMBL/GenBank/DDBJ whole genome shotgun (WGS) entry which is preliminary data.</text>
</comment>
<dbReference type="Pfam" id="PF09139">
    <property type="entry name" value="Tam41_Mmp37"/>
    <property type="match status" value="1"/>
</dbReference>
<dbReference type="GO" id="GO:0043014">
    <property type="term" value="F:alpha-tubulin binding"/>
    <property type="evidence" value="ECO:0007669"/>
    <property type="project" value="TreeGrafter"/>
</dbReference>
<keyword evidence="4" id="KW-0677">Repeat</keyword>
<evidence type="ECO:0000256" key="6">
    <source>
        <dbReference type="ARBA" id="ARBA00023273"/>
    </source>
</evidence>
<dbReference type="Gene3D" id="2.30.29.170">
    <property type="match status" value="3"/>
</dbReference>
<dbReference type="GO" id="GO:0000281">
    <property type="term" value="P:mitotic cytokinesis"/>
    <property type="evidence" value="ECO:0007669"/>
    <property type="project" value="TreeGrafter"/>
</dbReference>
<comment type="subcellular location">
    <subcellularLocation>
        <location evidence="1">Cell projection</location>
        <location evidence="1">Cilium</location>
    </subcellularLocation>
    <subcellularLocation>
        <location evidence="2">Cytoplasm</location>
        <location evidence="2">Cytoskeleton</location>
    </subcellularLocation>
</comment>
<protein>
    <submittedName>
        <fullName evidence="8">DUF1126 domain-containing protein</fullName>
    </submittedName>
</protein>
<dbReference type="AlphaFoldDB" id="A0AAD9DCD4"/>
<dbReference type="GO" id="GO:0004605">
    <property type="term" value="F:phosphatidate cytidylyltransferase activity"/>
    <property type="evidence" value="ECO:0007669"/>
    <property type="project" value="InterPro"/>
</dbReference>
<dbReference type="GO" id="GO:0032049">
    <property type="term" value="P:cardiolipin biosynthetic process"/>
    <property type="evidence" value="ECO:0007669"/>
    <property type="project" value="InterPro"/>
</dbReference>
<dbReference type="InterPro" id="IPR040193">
    <property type="entry name" value="EFHC1/EFHC2/EFHB"/>
</dbReference>